<name>A0A3G5AHT4_9VIRU</name>
<proteinExistence type="predicted"/>
<reference evidence="2" key="1">
    <citation type="submission" date="2018-10" db="EMBL/GenBank/DDBJ databases">
        <title>Hidden diversity of soil giant viruses.</title>
        <authorList>
            <person name="Schulz F."/>
            <person name="Alteio L."/>
            <person name="Goudeau D."/>
            <person name="Ryan E.M."/>
            <person name="Malmstrom R.R."/>
            <person name="Blanchard J."/>
            <person name="Woyke T."/>
        </authorList>
    </citation>
    <scope>NUCLEOTIDE SEQUENCE</scope>
    <source>
        <strain evidence="2">SYV1</strain>
    </source>
</reference>
<gene>
    <name evidence="2" type="ORF">Sylvanvirus7_16</name>
</gene>
<accession>A0A3G5AHT4</accession>
<feature type="compositionally biased region" description="Basic and acidic residues" evidence="1">
    <location>
        <begin position="12"/>
        <end position="28"/>
    </location>
</feature>
<protein>
    <submittedName>
        <fullName evidence="2">Uncharacterized protein</fullName>
    </submittedName>
</protein>
<sequence>MDAQTNNVGEGLETRIFKDDNDPNEIKNDLEIPSFVENYSEEKQIRSTENVSLSETNIKITENATLSSENQNVKKRETMTIVSWIHPFVNESRTWRQTGEYGSGEYESDEDEYANNKQLYPTW</sequence>
<feature type="region of interest" description="Disordered" evidence="1">
    <location>
        <begin position="1"/>
        <end position="28"/>
    </location>
</feature>
<evidence type="ECO:0000313" key="2">
    <source>
        <dbReference type="EMBL" id="AYV86718.1"/>
    </source>
</evidence>
<feature type="region of interest" description="Disordered" evidence="1">
    <location>
        <begin position="100"/>
        <end position="123"/>
    </location>
</feature>
<dbReference type="EMBL" id="MK072513">
    <property type="protein sequence ID" value="AYV86718.1"/>
    <property type="molecule type" value="Genomic_DNA"/>
</dbReference>
<evidence type="ECO:0000256" key="1">
    <source>
        <dbReference type="SAM" id="MobiDB-lite"/>
    </source>
</evidence>
<organism evidence="2">
    <name type="scientific">Sylvanvirus sp</name>
    <dbReference type="NCBI Taxonomy" id="2487774"/>
    <lineage>
        <taxon>Viruses</taxon>
    </lineage>
</organism>